<evidence type="ECO:0000256" key="1">
    <source>
        <dbReference type="SAM" id="MobiDB-lite"/>
    </source>
</evidence>
<protein>
    <recommendedName>
        <fullName evidence="5">Galactose oxidase</fullName>
    </recommendedName>
</protein>
<keyword evidence="2" id="KW-0812">Transmembrane</keyword>
<feature type="transmembrane region" description="Helical" evidence="2">
    <location>
        <begin position="395"/>
        <end position="416"/>
    </location>
</feature>
<dbReference type="GeneID" id="83219912"/>
<keyword evidence="2" id="KW-1133">Transmembrane helix</keyword>
<evidence type="ECO:0000313" key="4">
    <source>
        <dbReference type="Proteomes" id="UP001234581"/>
    </source>
</evidence>
<feature type="compositionally biased region" description="Basic and acidic residues" evidence="1">
    <location>
        <begin position="827"/>
        <end position="837"/>
    </location>
</feature>
<proteinExistence type="predicted"/>
<evidence type="ECO:0000256" key="2">
    <source>
        <dbReference type="SAM" id="Phobius"/>
    </source>
</evidence>
<dbReference type="Gene3D" id="2.120.10.80">
    <property type="entry name" value="Kelch-type beta propeller"/>
    <property type="match status" value="2"/>
</dbReference>
<evidence type="ECO:0000313" key="3">
    <source>
        <dbReference type="EMBL" id="KAJ8651856.1"/>
    </source>
</evidence>
<sequence>MATTVRNGSMLLFGGKGSGPPYQNDLFELTQHEKTYAWRRIPHANQQQAPPGVMFSRSIYDERTDALLVFGGKVMAATPGTSPLQVYRYEFGTRQWETLMNSTINLRGQPWPDNRFHFDMAYDPSQHTAYLAGGQINGSYVASDMWSIAIDGRNLTFKRLQDMPAPRHGHTMSFISPNNSSVESSQAIVFIGGIIQNNGQGPQLANMNTLDLYDPAQDKWITATISSGNSPGRTNHVAAVDESQKIYIFGGDNGAVAEYDMMFFDDLRILDPTTWQWDAPNPQGVPPGRRSYASAAILDGQYMTIAFGSTLNVWYNDINAFSIEDQNWHQSFGRDDTFSDNNTRLPPASIAGIVVGAVVGVTLLLALFFLRRILWDMVQQIVWKQRQGEPRWTEISRIASLTFLAILFCVLLGFMLRQVFTSPTVMQRYLDPSNFVDVPDIRFCFDGFPNSGVGAPGDPRLACQTDMGYDCNSDVISLDLSYFQPTSTTGFSTCFLYRPSLDFKLSPRTVGNKGSRLVFTIFANGSFASSGRIHISAYPRLRDPNVRLYNLTGVTAMSKAEIADWITNEQYNIQTANTYTMQLLSYNGMGFNVVNRQSLVPDAWSYFGVLPHINHQRIVETNFQQNPPDTGYTSSHADIGYLNVIPMDYARVRDREVRVYTLLNALGFVGGVASLFFTFHSWLWGTRPNSPWGVVQRYASGHAQRSLRNNLRARFFDLAPSSDSSEQAAKPTMYHNIPFVNEDATFSYSSSYDSDIKEANEGRMQFMEDRLRLLERVVKSYYFDAEVFQQLNIAVNPTTAPKSTIRAVTSSSSRFFRIPGINRRQRKQDEEQQRNEQHVLTAVPSSSSSSSDEEYGSNKNHHTHVE</sequence>
<organism evidence="3 4">
    <name type="scientific">Lichtheimia ornata</name>
    <dbReference type="NCBI Taxonomy" id="688661"/>
    <lineage>
        <taxon>Eukaryota</taxon>
        <taxon>Fungi</taxon>
        <taxon>Fungi incertae sedis</taxon>
        <taxon>Mucoromycota</taxon>
        <taxon>Mucoromycotina</taxon>
        <taxon>Mucoromycetes</taxon>
        <taxon>Mucorales</taxon>
        <taxon>Lichtheimiaceae</taxon>
        <taxon>Lichtheimia</taxon>
    </lineage>
</organism>
<feature type="transmembrane region" description="Helical" evidence="2">
    <location>
        <begin position="350"/>
        <end position="374"/>
    </location>
</feature>
<comment type="caution">
    <text evidence="3">The sequence shown here is derived from an EMBL/GenBank/DDBJ whole genome shotgun (WGS) entry which is preliminary data.</text>
</comment>
<reference evidence="3 4" key="1">
    <citation type="submission" date="2023-03" db="EMBL/GenBank/DDBJ databases">
        <title>Genome sequence of Lichtheimia ornata CBS 291.66.</title>
        <authorList>
            <person name="Mohabir J.T."/>
            <person name="Shea T.P."/>
            <person name="Kurbessoian T."/>
            <person name="Berby B."/>
            <person name="Fontaine J."/>
            <person name="Livny J."/>
            <person name="Gnirke A."/>
            <person name="Stajich J.E."/>
            <person name="Cuomo C.A."/>
        </authorList>
    </citation>
    <scope>NUCLEOTIDE SEQUENCE [LARGE SCALE GENOMIC DNA]</scope>
    <source>
        <strain evidence="3">CBS 291.66</strain>
    </source>
</reference>
<keyword evidence="2" id="KW-0472">Membrane</keyword>
<dbReference type="Pfam" id="PF24681">
    <property type="entry name" value="Kelch_KLHDC2_KLHL20_DRC7"/>
    <property type="match status" value="1"/>
</dbReference>
<keyword evidence="4" id="KW-1185">Reference proteome</keyword>
<dbReference type="AlphaFoldDB" id="A0AAD7URM5"/>
<evidence type="ECO:0008006" key="5">
    <source>
        <dbReference type="Google" id="ProtNLM"/>
    </source>
</evidence>
<gene>
    <name evidence="3" type="ORF">O0I10_012575</name>
</gene>
<dbReference type="RefSeq" id="XP_058336770.1">
    <property type="nucleotide sequence ID" value="XM_058492467.1"/>
</dbReference>
<dbReference type="PANTHER" id="PTHR23244">
    <property type="entry name" value="KELCH REPEAT DOMAIN"/>
    <property type="match status" value="1"/>
</dbReference>
<feature type="region of interest" description="Disordered" evidence="1">
    <location>
        <begin position="821"/>
        <end position="866"/>
    </location>
</feature>
<dbReference type="InterPro" id="IPR015915">
    <property type="entry name" value="Kelch-typ_b-propeller"/>
</dbReference>
<dbReference type="SUPFAM" id="SSF117281">
    <property type="entry name" value="Kelch motif"/>
    <property type="match status" value="1"/>
</dbReference>
<accession>A0AAD7URM5</accession>
<dbReference type="Proteomes" id="UP001234581">
    <property type="component" value="Unassembled WGS sequence"/>
</dbReference>
<name>A0AAD7URM5_9FUNG</name>
<dbReference type="EMBL" id="JARTCD010000135">
    <property type="protein sequence ID" value="KAJ8651856.1"/>
    <property type="molecule type" value="Genomic_DNA"/>
</dbReference>